<feature type="domain" description="Putative restriction endonuclease" evidence="1">
    <location>
        <begin position="44"/>
        <end position="149"/>
    </location>
</feature>
<dbReference type="SUPFAM" id="SSF52980">
    <property type="entry name" value="Restriction endonuclease-like"/>
    <property type="match status" value="1"/>
</dbReference>
<dbReference type="InterPro" id="IPR011335">
    <property type="entry name" value="Restrct_endonuc-II-like"/>
</dbReference>
<name>A0A926VG56_9CYAN</name>
<dbReference type="CDD" id="cd06260">
    <property type="entry name" value="DUF820-like"/>
    <property type="match status" value="1"/>
</dbReference>
<keyword evidence="2" id="KW-0378">Hydrolase</keyword>
<protein>
    <submittedName>
        <fullName evidence="2">Uma2 family endonuclease</fullName>
    </submittedName>
</protein>
<dbReference type="Proteomes" id="UP000641646">
    <property type="component" value="Unassembled WGS sequence"/>
</dbReference>
<comment type="caution">
    <text evidence="2">The sequence shown here is derived from an EMBL/GenBank/DDBJ whole genome shotgun (WGS) entry which is preliminary data.</text>
</comment>
<dbReference type="InterPro" id="IPR008538">
    <property type="entry name" value="Uma2"/>
</dbReference>
<dbReference type="GO" id="GO:0004519">
    <property type="term" value="F:endonuclease activity"/>
    <property type="evidence" value="ECO:0007669"/>
    <property type="project" value="UniProtKB-KW"/>
</dbReference>
<organism evidence="2 3">
    <name type="scientific">Aerosakkonema funiforme FACHB-1375</name>
    <dbReference type="NCBI Taxonomy" id="2949571"/>
    <lineage>
        <taxon>Bacteria</taxon>
        <taxon>Bacillati</taxon>
        <taxon>Cyanobacteriota</taxon>
        <taxon>Cyanophyceae</taxon>
        <taxon>Oscillatoriophycideae</taxon>
        <taxon>Aerosakkonematales</taxon>
        <taxon>Aerosakkonemataceae</taxon>
        <taxon>Aerosakkonema</taxon>
    </lineage>
</organism>
<dbReference type="InterPro" id="IPR012296">
    <property type="entry name" value="Nuclease_put_TT1808"/>
</dbReference>
<dbReference type="Gene3D" id="3.90.1570.10">
    <property type="entry name" value="tt1808, chain A"/>
    <property type="match status" value="1"/>
</dbReference>
<evidence type="ECO:0000259" key="1">
    <source>
        <dbReference type="Pfam" id="PF05685"/>
    </source>
</evidence>
<accession>A0A926VG56</accession>
<dbReference type="AlphaFoldDB" id="A0A926VG56"/>
<keyword evidence="2" id="KW-0255">Endonuclease</keyword>
<gene>
    <name evidence="2" type="ORF">H6G03_18965</name>
</gene>
<reference evidence="2" key="2">
    <citation type="submission" date="2020-08" db="EMBL/GenBank/DDBJ databases">
        <authorList>
            <person name="Chen M."/>
            <person name="Teng W."/>
            <person name="Zhao L."/>
            <person name="Hu C."/>
            <person name="Zhou Y."/>
            <person name="Han B."/>
            <person name="Song L."/>
            <person name="Shu W."/>
        </authorList>
    </citation>
    <scope>NUCLEOTIDE SEQUENCE</scope>
    <source>
        <strain evidence="2">FACHB-1375</strain>
    </source>
</reference>
<keyword evidence="2" id="KW-0540">Nuclease</keyword>
<dbReference type="Pfam" id="PF05685">
    <property type="entry name" value="Uma2"/>
    <property type="match status" value="1"/>
</dbReference>
<dbReference type="EMBL" id="JACJPW010000048">
    <property type="protein sequence ID" value="MBD2183118.1"/>
    <property type="molecule type" value="Genomic_DNA"/>
</dbReference>
<dbReference type="PANTHER" id="PTHR33352">
    <property type="entry name" value="SLR1095 PROTEIN"/>
    <property type="match status" value="1"/>
</dbReference>
<sequence>MQQTDEKPVIIYPSSDGKPMADSTIQYDWITKIKANLDGIFKDDPNVFITGDLIWYPVEERKDICQAPDVMVVFGREKKERKSYLPWNEDNIAPQVVFEILSETNTKKEMNKKLLFYNEYNVEEYYLYDPKKKNLDGWLRNEGILDVIESMSAWVSPRLGVRFEFSDAGLELYRPDGQKFIDFVELERKAVRLAAKLRELGIDPETI</sequence>
<reference evidence="2" key="1">
    <citation type="journal article" date="2015" name="ISME J.">
        <title>Draft Genome Sequence of Streptomyces incarnatus NRRL8089, which Produces the Nucleoside Antibiotic Sinefungin.</title>
        <authorList>
            <person name="Oshima K."/>
            <person name="Hattori M."/>
            <person name="Shimizu H."/>
            <person name="Fukuda K."/>
            <person name="Nemoto M."/>
            <person name="Inagaki K."/>
            <person name="Tamura T."/>
        </authorList>
    </citation>
    <scope>NUCLEOTIDE SEQUENCE</scope>
    <source>
        <strain evidence="2">FACHB-1375</strain>
    </source>
</reference>
<dbReference type="PANTHER" id="PTHR33352:SF2">
    <property type="entry name" value="SLL0995 PROTEIN"/>
    <property type="match status" value="1"/>
</dbReference>
<evidence type="ECO:0000313" key="2">
    <source>
        <dbReference type="EMBL" id="MBD2183118.1"/>
    </source>
</evidence>
<evidence type="ECO:0000313" key="3">
    <source>
        <dbReference type="Proteomes" id="UP000641646"/>
    </source>
</evidence>
<dbReference type="RefSeq" id="WP_190466786.1">
    <property type="nucleotide sequence ID" value="NZ_JACJPW010000048.1"/>
</dbReference>
<keyword evidence="3" id="KW-1185">Reference proteome</keyword>
<proteinExistence type="predicted"/>